<dbReference type="InterPro" id="IPR008906">
    <property type="entry name" value="HATC_C_dom"/>
</dbReference>
<dbReference type="Pfam" id="PF05699">
    <property type="entry name" value="Dimer_Tnp_hAT"/>
    <property type="match status" value="1"/>
</dbReference>
<dbReference type="Proteomes" id="UP001152795">
    <property type="component" value="Unassembled WGS sequence"/>
</dbReference>
<dbReference type="PANTHER" id="PTHR45749">
    <property type="match status" value="1"/>
</dbReference>
<dbReference type="AlphaFoldDB" id="A0A7D9ITQ2"/>
<accession>A0A7D9ITQ2</accession>
<evidence type="ECO:0000313" key="1">
    <source>
        <dbReference type="EMBL" id="CAB4018532.1"/>
    </source>
</evidence>
<sequence>MAEVPSDLMNYSYDSSAPLPTGKESRDHVISKGPCQPKNIFFLEDKRKRKFSASWYDKFKWLEYSAAKNKAFCFYCRVFNSQVALKGDPAFIKVRFGNWKKSDVFSKHEKSDCHRHSSQAYRQWKYKKPVDHQINEEAAKQESYRQQLVRTNRSVIGKIFDVVRTVGKLNLPFRGRREDEQSMNKGVFKEFINLYAVIATLKEVRENETKAAIAAEAKGLLQNVEDFEFIVALDVLKKVLLLSKGVSDKLQSESLDVVSGCERVADLLTAIKALRCDVKFKDFWLATLERCAKLGIEEPKEKRPRKIPRRLDENPDTAAQVSVKDKFKIFFFYNVLDLMSNSIETRFNMENTAVLKGLGYLHPARISHSQAWESISVAVKWFQNDIDLESEIFSLQLSSLVTDVIEKAVSEKRNPDFLDLFKALQAEPQCYACVSKLMKIALTLPITSCSAERVFSKLKIVKSRLRSTMNQNRLENLIHMSVEVDLLENLDLDSLVQKFTDCAPRRMNLV</sequence>
<keyword evidence="2" id="KW-1185">Reference proteome</keyword>
<dbReference type="PANTHER" id="PTHR45749:SF21">
    <property type="entry name" value="DUF4371 DOMAIN-CONTAINING PROTEIN"/>
    <property type="match status" value="1"/>
</dbReference>
<evidence type="ECO:0000313" key="2">
    <source>
        <dbReference type="Proteomes" id="UP001152795"/>
    </source>
</evidence>
<dbReference type="EMBL" id="CACRXK020010046">
    <property type="protein sequence ID" value="CAB4018532.1"/>
    <property type="molecule type" value="Genomic_DNA"/>
</dbReference>
<dbReference type="GO" id="GO:0046983">
    <property type="term" value="F:protein dimerization activity"/>
    <property type="evidence" value="ECO:0007669"/>
    <property type="project" value="InterPro"/>
</dbReference>
<name>A0A7D9ITQ2_PARCT</name>
<protein>
    <submittedName>
        <fullName evidence="1">Zinc finger MYM-type 1-like</fullName>
    </submittedName>
</protein>
<comment type="caution">
    <text evidence="1">The sequence shown here is derived from an EMBL/GenBank/DDBJ whole genome shotgun (WGS) entry which is preliminary data.</text>
</comment>
<organism evidence="1 2">
    <name type="scientific">Paramuricea clavata</name>
    <name type="common">Red gorgonian</name>
    <name type="synonym">Violescent sea-whip</name>
    <dbReference type="NCBI Taxonomy" id="317549"/>
    <lineage>
        <taxon>Eukaryota</taxon>
        <taxon>Metazoa</taxon>
        <taxon>Cnidaria</taxon>
        <taxon>Anthozoa</taxon>
        <taxon>Octocorallia</taxon>
        <taxon>Malacalcyonacea</taxon>
        <taxon>Plexauridae</taxon>
        <taxon>Paramuricea</taxon>
    </lineage>
</organism>
<proteinExistence type="predicted"/>
<reference evidence="1" key="1">
    <citation type="submission" date="2020-04" db="EMBL/GenBank/DDBJ databases">
        <authorList>
            <person name="Alioto T."/>
            <person name="Alioto T."/>
            <person name="Gomez Garrido J."/>
        </authorList>
    </citation>
    <scope>NUCLEOTIDE SEQUENCE</scope>
    <source>
        <strain evidence="1">A484AB</strain>
    </source>
</reference>
<dbReference type="OrthoDB" id="5984802at2759"/>
<dbReference type="SMART" id="SM00597">
    <property type="entry name" value="ZnF_TTF"/>
    <property type="match status" value="1"/>
</dbReference>
<dbReference type="InterPro" id="IPR006580">
    <property type="entry name" value="Znf_TTF"/>
</dbReference>
<gene>
    <name evidence="1" type="ORF">PACLA_8A064848</name>
</gene>